<feature type="domain" description="BCD1 alpha/beta" evidence="2">
    <location>
        <begin position="351"/>
        <end position="388"/>
    </location>
</feature>
<feature type="region of interest" description="Disordered" evidence="1">
    <location>
        <begin position="137"/>
        <end position="169"/>
    </location>
</feature>
<dbReference type="GO" id="GO:0000463">
    <property type="term" value="P:maturation of LSU-rRNA from tricistronic rRNA transcript (SSU-rRNA, 5.8S rRNA, LSU-rRNA)"/>
    <property type="evidence" value="ECO:0007669"/>
    <property type="project" value="TreeGrafter"/>
</dbReference>
<dbReference type="EMBL" id="UYWY01020194">
    <property type="protein sequence ID" value="VDM40816.1"/>
    <property type="molecule type" value="Genomic_DNA"/>
</dbReference>
<evidence type="ECO:0000256" key="1">
    <source>
        <dbReference type="SAM" id="MobiDB-lite"/>
    </source>
</evidence>
<protein>
    <submittedName>
        <fullName evidence="5">HTH La-type RNA-binding domain-containing protein</fullName>
    </submittedName>
</protein>
<feature type="region of interest" description="Disordered" evidence="1">
    <location>
        <begin position="541"/>
        <end position="575"/>
    </location>
</feature>
<feature type="region of interest" description="Disordered" evidence="1">
    <location>
        <begin position="398"/>
        <end position="504"/>
    </location>
</feature>
<evidence type="ECO:0000259" key="2">
    <source>
        <dbReference type="Pfam" id="PF25790"/>
    </source>
</evidence>
<dbReference type="PANTHER" id="PTHR13483:SF11">
    <property type="entry name" value="ZINC FINGER HIT DOMAIN-CONTAINING PROTEIN 3"/>
    <property type="match status" value="1"/>
</dbReference>
<reference evidence="5" key="1">
    <citation type="submission" date="2016-06" db="UniProtKB">
        <authorList>
            <consortium name="WormBaseParasite"/>
        </authorList>
    </citation>
    <scope>IDENTIFICATION</scope>
</reference>
<sequence>MVEESNREDDDVVPQKRAVRLCDCNGQRSPDSFGTIKRLADFTASTALNDQKFLETVKDGAINVANAASSCTDVPTVVRSPQKQPAREGCGQQLNGVSDQQLNGISDQQLNSISDQQSNCITSPPRDAFEQDSSFIIDKQNPSQKVEENGFDKELGPGSSSQRNGQCDKHEEIATAESVDGETRTVENRSNEGHLTPKQRYLCTNAHRRRIWLTISTDKEEGASRHEQFSDTIFWTMVLIFRREEGEGVDKRIVDYTFTANNIPDSIAVATLLRQFLKPKKFGPVVNRDDLDAEKMAPFQEAGIEHVLVYMPVPMNDKKSSERLNLEMEWVNVFFTLVGLNVGDIARVLGRFYVVDPSKKILDNLRNRFIVDHPTFIITLDNQCNDYVTLSEQEAQELREAQRQRKRENDLARGLNRNSFGNQRGGFSRGRFHPRGGFGRGGFDRGGFGGRDRGRNDGMNGWKRSFDGGRGSGWRNGGPPWKCGRGGMRGGRGYDEWDSRNMDPLEMSPEALTAAESSRSQFRAAPRDDPLIDAWCEAIGKSPQKTSKVEPASPMIATSVVQQEPQSPSVKELRN</sequence>
<dbReference type="Pfam" id="PF25790">
    <property type="entry name" value="BCD1"/>
    <property type="match status" value="2"/>
</dbReference>
<reference evidence="3 4" key="2">
    <citation type="submission" date="2018-11" db="EMBL/GenBank/DDBJ databases">
        <authorList>
            <consortium name="Pathogen Informatics"/>
        </authorList>
    </citation>
    <scope>NUCLEOTIDE SEQUENCE [LARGE SCALE GENOMIC DNA]</scope>
</reference>
<evidence type="ECO:0000313" key="4">
    <source>
        <dbReference type="Proteomes" id="UP000050794"/>
    </source>
</evidence>
<dbReference type="AlphaFoldDB" id="A0A183ULX5"/>
<dbReference type="GO" id="GO:0000492">
    <property type="term" value="P:box C/D snoRNP assembly"/>
    <property type="evidence" value="ECO:0007669"/>
    <property type="project" value="TreeGrafter"/>
</dbReference>
<keyword evidence="4" id="KW-1185">Reference proteome</keyword>
<feature type="compositionally biased region" description="Basic and acidic residues" evidence="1">
    <location>
        <begin position="492"/>
        <end position="503"/>
    </location>
</feature>
<gene>
    <name evidence="3" type="ORF">TCNE_LOCUS9495</name>
</gene>
<dbReference type="WBParaSite" id="TCNE_0000949501-mRNA-1">
    <property type="protein sequence ID" value="TCNE_0000949501-mRNA-1"/>
    <property type="gene ID" value="TCNE_0000949501"/>
</dbReference>
<dbReference type="GO" id="GO:0048254">
    <property type="term" value="P:snoRNA localization"/>
    <property type="evidence" value="ECO:0007669"/>
    <property type="project" value="TreeGrafter"/>
</dbReference>
<accession>A0A183ULX5</accession>
<dbReference type="GO" id="GO:0005634">
    <property type="term" value="C:nucleus"/>
    <property type="evidence" value="ECO:0007669"/>
    <property type="project" value="TreeGrafter"/>
</dbReference>
<feature type="compositionally biased region" description="Gly residues" evidence="1">
    <location>
        <begin position="436"/>
        <end position="449"/>
    </location>
</feature>
<organism evidence="4 5">
    <name type="scientific">Toxocara canis</name>
    <name type="common">Canine roundworm</name>
    <dbReference type="NCBI Taxonomy" id="6265"/>
    <lineage>
        <taxon>Eukaryota</taxon>
        <taxon>Metazoa</taxon>
        <taxon>Ecdysozoa</taxon>
        <taxon>Nematoda</taxon>
        <taxon>Chromadorea</taxon>
        <taxon>Rhabditida</taxon>
        <taxon>Spirurina</taxon>
        <taxon>Ascaridomorpha</taxon>
        <taxon>Ascaridoidea</taxon>
        <taxon>Toxocaridae</taxon>
        <taxon>Toxocara</taxon>
    </lineage>
</organism>
<feature type="compositionally biased region" description="Polar residues" evidence="1">
    <location>
        <begin position="559"/>
        <end position="569"/>
    </location>
</feature>
<evidence type="ECO:0000313" key="5">
    <source>
        <dbReference type="WBParaSite" id="TCNE_0000949501-mRNA-1"/>
    </source>
</evidence>
<feature type="compositionally biased region" description="Basic and acidic residues" evidence="1">
    <location>
        <begin position="145"/>
        <end position="155"/>
    </location>
</feature>
<dbReference type="PANTHER" id="PTHR13483">
    <property type="entry name" value="BOX C_D SNORNA PROTEIN 1-RELATED"/>
    <property type="match status" value="1"/>
</dbReference>
<dbReference type="InterPro" id="IPR057721">
    <property type="entry name" value="BCD1_alpha/beta"/>
</dbReference>
<feature type="domain" description="BCD1 alpha/beta" evidence="2">
    <location>
        <begin position="200"/>
        <end position="323"/>
    </location>
</feature>
<dbReference type="InterPro" id="IPR051639">
    <property type="entry name" value="BCD1"/>
</dbReference>
<evidence type="ECO:0000313" key="3">
    <source>
        <dbReference type="EMBL" id="VDM40816.1"/>
    </source>
</evidence>
<proteinExistence type="predicted"/>
<name>A0A183ULX5_TOXCA</name>
<dbReference type="Proteomes" id="UP000050794">
    <property type="component" value="Unassembled WGS sequence"/>
</dbReference>
<dbReference type="GO" id="GO:0070761">
    <property type="term" value="C:pre-snoRNP complex"/>
    <property type="evidence" value="ECO:0007669"/>
    <property type="project" value="TreeGrafter"/>
</dbReference>
<feature type="compositionally biased region" description="Basic and acidic residues" evidence="1">
    <location>
        <begin position="398"/>
        <end position="411"/>
    </location>
</feature>